<dbReference type="RefSeq" id="WP_339969602.1">
    <property type="nucleotide sequence ID" value="NZ_JAWMWG010000001.1"/>
</dbReference>
<evidence type="ECO:0000256" key="1">
    <source>
        <dbReference type="SAM" id="SignalP"/>
    </source>
</evidence>
<protein>
    <submittedName>
        <fullName evidence="3">Mucin/carbohydrate-binding domain-containing protein</fullName>
    </submittedName>
</protein>
<sequence length="898" mass="100808">MSKKVILSAGIALTSLFLMNNQKVDAATKDVTSLERPSWVFDTGMTRGMNHDRQDLGFILNKGSQIKIRKVSNNDGYNNATLWLLNDSSKTEKNYTLTTDWQTINVDNISVPFINTPYGQNNLEVEYDVVQGKTTDLPIYKKGDNQTDFLDHWQQSNADFAIIQGNKFQLMVNTSEKDKLKKLNDFANLDEYIDYQNELITYYDHIMGLSENNQSLNKMPTNRFFLKADTSAGVGVGAYYNVNYTANGGKSVVDSWMKKGNWTTLHELGHGYQPNYSNGNNKSSMYTGEVSNNLLGNMYLLSHFGKEKVDSSWLYDYGQKAKTQETVYQSIVEQKQSYSQLPITQRERLVILTNIIQSADISVWTEFNEWYRKSVSENNPAIQLPLPDLLNMYYSQATGHDYTPVFNQFGISLTQINQSEINRNSRAIVSPLSSVVPKSQLNQASTILTGQITDSIFNLVTNQQLKQLGLNGGTLTLNLKVNSQQFNDLKGKTIVLKDGSNIIKKAKINSDAVDFGKVDNGAYSVEIIDAPINISLGTNYVYVKESQNQTSIAVSDNKYGNLLSQPITLKGISNRDFAYITPNFDTNSLTINTLKVNQLHPYFNRYAQVKVTDNQGNVVFDKEFNGKINNAAESINVPLKEGDQIEIYHTETQTRLTSNISSLVNTTAKNNTNKLVVKNGYLENAETHNNGIRETISQAIQDFKNDNQLSQLNVSTLKKDIILSLDLLSQDERNKILKDNTELLTIKAPAKEYTSAITLTDNNQTDFAEIKTNIANGDLAVQLNNLSNPKLNTYLEILDENGKSVYQNLISNQSKLATDELTLKSGYQIKIMQPDNYSSNIVNSSQQIQGTQTYFVQDNRLISQTEKSVKDKIMSVGKNLTNSKQSNAKQLSVKKTVS</sequence>
<dbReference type="Gene3D" id="3.40.390.80">
    <property type="entry name" value="Peptidase M60, enhancin-like domain 2"/>
    <property type="match status" value="1"/>
</dbReference>
<gene>
    <name evidence="3" type="ORF">R4Y45_04225</name>
</gene>
<dbReference type="Proteomes" id="UP001377804">
    <property type="component" value="Unassembled WGS sequence"/>
</dbReference>
<feature type="chain" id="PRO_5046748683" evidence="1">
    <location>
        <begin position="27"/>
        <end position="898"/>
    </location>
</feature>
<evidence type="ECO:0000313" key="3">
    <source>
        <dbReference type="EMBL" id="MEJ6348434.1"/>
    </source>
</evidence>
<feature type="signal peptide" evidence="1">
    <location>
        <begin position="1"/>
        <end position="26"/>
    </location>
</feature>
<dbReference type="InterPro" id="IPR004954">
    <property type="entry name" value="Mucin-bd"/>
</dbReference>
<keyword evidence="1" id="KW-0732">Signal</keyword>
<dbReference type="InterPro" id="IPR031161">
    <property type="entry name" value="Peptidase_M60_dom"/>
</dbReference>
<evidence type="ECO:0000313" key="4">
    <source>
        <dbReference type="Proteomes" id="UP001377804"/>
    </source>
</evidence>
<reference evidence="3 4" key="1">
    <citation type="submission" date="2023-10" db="EMBL/GenBank/DDBJ databases">
        <title>Holzapfeliella saturejae sp. nov. isolated from Satureja montana flowers.</title>
        <authorList>
            <person name="Alcantara C."/>
            <person name="Zuniga M."/>
            <person name="Landete J.M."/>
            <person name="Monedero V."/>
        </authorList>
    </citation>
    <scope>NUCLEOTIDE SEQUENCE [LARGE SCALE GENOMIC DNA]</scope>
    <source>
        <strain evidence="3 4">He02</strain>
    </source>
</reference>
<dbReference type="Pfam" id="PF03272">
    <property type="entry name" value="Mucin_bdg"/>
    <property type="match status" value="1"/>
</dbReference>
<organism evidence="3 4">
    <name type="scientific">Holzapfeliella saturejae</name>
    <dbReference type="NCBI Taxonomy" id="3082953"/>
    <lineage>
        <taxon>Bacteria</taxon>
        <taxon>Bacillati</taxon>
        <taxon>Bacillota</taxon>
        <taxon>Bacilli</taxon>
        <taxon>Lactobacillales</taxon>
        <taxon>Lactobacillaceae</taxon>
        <taxon>Holzapfeliella</taxon>
    </lineage>
</organism>
<dbReference type="EMBL" id="JAWMWG010000001">
    <property type="protein sequence ID" value="MEJ6348434.1"/>
    <property type="molecule type" value="Genomic_DNA"/>
</dbReference>
<dbReference type="Gene3D" id="1.10.390.30">
    <property type="entry name" value="Peptidase M60, enhancin-like domain 3"/>
    <property type="match status" value="1"/>
</dbReference>
<name>A0ABU8SGR2_9LACO</name>
<comment type="caution">
    <text evidence="3">The sequence shown here is derived from an EMBL/GenBank/DDBJ whole genome shotgun (WGS) entry which is preliminary data.</text>
</comment>
<dbReference type="Pfam" id="PF13402">
    <property type="entry name" value="Peptidase_M60"/>
    <property type="match status" value="1"/>
</dbReference>
<keyword evidence="4" id="KW-1185">Reference proteome</keyword>
<evidence type="ECO:0000259" key="2">
    <source>
        <dbReference type="PROSITE" id="PS51723"/>
    </source>
</evidence>
<feature type="domain" description="Peptidase M60" evidence="2">
    <location>
        <begin position="51"/>
        <end position="360"/>
    </location>
</feature>
<accession>A0ABU8SGR2</accession>
<dbReference type="PROSITE" id="PS51723">
    <property type="entry name" value="PEPTIDASE_M60"/>
    <property type="match status" value="1"/>
</dbReference>
<dbReference type="SMART" id="SM01276">
    <property type="entry name" value="M60-like"/>
    <property type="match status" value="1"/>
</dbReference>
<dbReference type="InterPro" id="IPR042279">
    <property type="entry name" value="Pep_M60_3"/>
</dbReference>
<proteinExistence type="predicted"/>